<dbReference type="RefSeq" id="WP_124947120.1">
    <property type="nucleotide sequence ID" value="NZ_BHVT01000065.1"/>
</dbReference>
<dbReference type="AlphaFoldDB" id="A0A4R3XY99"/>
<dbReference type="InterPro" id="IPR012840">
    <property type="entry name" value="NrdG2"/>
</dbReference>
<dbReference type="Proteomes" id="UP000295367">
    <property type="component" value="Unassembled WGS sequence"/>
</dbReference>
<dbReference type="SFLD" id="SFLDS00029">
    <property type="entry name" value="Radical_SAM"/>
    <property type="match status" value="1"/>
</dbReference>
<dbReference type="InterPro" id="IPR034457">
    <property type="entry name" value="Organic_radical-activating"/>
</dbReference>
<proteinExistence type="predicted"/>
<dbReference type="Pfam" id="PF04055">
    <property type="entry name" value="Radical_SAM"/>
    <property type="match status" value="1"/>
</dbReference>
<protein>
    <submittedName>
        <fullName evidence="8">Anaerobic ribonucleoside-triphosphate reductase activating protein</fullName>
    </submittedName>
</protein>
<dbReference type="PANTHER" id="PTHR30352:SF13">
    <property type="entry name" value="GLYCYL-RADICAL ENZYME ACTIVATING ENZYME YJJW-RELATED"/>
    <property type="match status" value="1"/>
</dbReference>
<evidence type="ECO:0000313" key="9">
    <source>
        <dbReference type="Proteomes" id="UP000295367"/>
    </source>
</evidence>
<gene>
    <name evidence="8" type="ORF">EDC63_11628</name>
</gene>
<dbReference type="PANTHER" id="PTHR30352">
    <property type="entry name" value="PYRUVATE FORMATE-LYASE-ACTIVATING ENZYME"/>
    <property type="match status" value="1"/>
</dbReference>
<dbReference type="GO" id="GO:0046872">
    <property type="term" value="F:metal ion binding"/>
    <property type="evidence" value="ECO:0007669"/>
    <property type="project" value="UniProtKB-KW"/>
</dbReference>
<accession>A0A4R3XY99</accession>
<dbReference type="CDD" id="cd01335">
    <property type="entry name" value="Radical_SAM"/>
    <property type="match status" value="1"/>
</dbReference>
<keyword evidence="5" id="KW-0408">Iron</keyword>
<name>A0A4R3XY99_9PROT</name>
<keyword evidence="2" id="KW-0004">4Fe-4S</keyword>
<dbReference type="GO" id="GO:0051539">
    <property type="term" value="F:4 iron, 4 sulfur cluster binding"/>
    <property type="evidence" value="ECO:0007669"/>
    <property type="project" value="UniProtKB-KW"/>
</dbReference>
<evidence type="ECO:0000256" key="5">
    <source>
        <dbReference type="ARBA" id="ARBA00023004"/>
    </source>
</evidence>
<keyword evidence="4" id="KW-0479">Metal-binding</keyword>
<reference evidence="8 9" key="1">
    <citation type="submission" date="2019-03" db="EMBL/GenBank/DDBJ databases">
        <title>Genomic Encyclopedia of Type Strains, Phase IV (KMG-IV): sequencing the most valuable type-strain genomes for metagenomic binning, comparative biology and taxonomic classification.</title>
        <authorList>
            <person name="Goeker M."/>
        </authorList>
    </citation>
    <scope>NUCLEOTIDE SEQUENCE [LARGE SCALE GENOMIC DNA]</scope>
    <source>
        <strain evidence="8 9">DSM 100309</strain>
    </source>
</reference>
<dbReference type="Gene3D" id="3.20.20.70">
    <property type="entry name" value="Aldolase class I"/>
    <property type="match status" value="1"/>
</dbReference>
<evidence type="ECO:0000313" key="8">
    <source>
        <dbReference type="EMBL" id="TCV83278.1"/>
    </source>
</evidence>
<feature type="domain" description="Radical SAM core" evidence="7">
    <location>
        <begin position="16"/>
        <end position="232"/>
    </location>
</feature>
<dbReference type="NCBIfam" id="TIGR02495">
    <property type="entry name" value="NrdG2"/>
    <property type="match status" value="1"/>
</dbReference>
<keyword evidence="9" id="KW-1185">Reference proteome</keyword>
<dbReference type="SUPFAM" id="SSF102114">
    <property type="entry name" value="Radical SAM enzymes"/>
    <property type="match status" value="1"/>
</dbReference>
<dbReference type="InterPro" id="IPR013785">
    <property type="entry name" value="Aldolase_TIM"/>
</dbReference>
<evidence type="ECO:0000256" key="1">
    <source>
        <dbReference type="ARBA" id="ARBA00001966"/>
    </source>
</evidence>
<sequence length="232" mass="25761">MDDLRIGGFTPLTTTDYPGHLAAVVFCQGCPWRCSYCQNPHLIPANEPTQISWQDIIEFMKKRNGLLDAVVFSGGEPTLQGALETAIHEIHHLGFKVGLHTAGMYPERLAKILPLVDWVGMDIKAPFEQYEKITGVSNSGEKARISTKLLIKSGVAHEFRTTWHPQLLNESDLLTLATELVEMGATNFVLQEFRASGCADQNLLETIISAAMKNLVIARISPSFDQFFMRTA</sequence>
<evidence type="ECO:0000256" key="6">
    <source>
        <dbReference type="ARBA" id="ARBA00023014"/>
    </source>
</evidence>
<comment type="caution">
    <text evidence="8">The sequence shown here is derived from an EMBL/GenBank/DDBJ whole genome shotgun (WGS) entry which is preliminary data.</text>
</comment>
<dbReference type="SFLD" id="SFLDG01094">
    <property type="entry name" value="Uncharacterised_Radical_SAM_Su"/>
    <property type="match status" value="1"/>
</dbReference>
<comment type="cofactor">
    <cofactor evidence="1">
        <name>[4Fe-4S] cluster</name>
        <dbReference type="ChEBI" id="CHEBI:49883"/>
    </cofactor>
</comment>
<dbReference type="OrthoDB" id="9782387at2"/>
<dbReference type="PROSITE" id="PS51918">
    <property type="entry name" value="RADICAL_SAM"/>
    <property type="match status" value="1"/>
</dbReference>
<organism evidence="8 9">
    <name type="scientific">Sulfurirhabdus autotrophica</name>
    <dbReference type="NCBI Taxonomy" id="1706046"/>
    <lineage>
        <taxon>Bacteria</taxon>
        <taxon>Pseudomonadati</taxon>
        <taxon>Pseudomonadota</taxon>
        <taxon>Betaproteobacteria</taxon>
        <taxon>Nitrosomonadales</taxon>
        <taxon>Sulfuricellaceae</taxon>
        <taxon>Sulfurirhabdus</taxon>
    </lineage>
</organism>
<evidence type="ECO:0000256" key="3">
    <source>
        <dbReference type="ARBA" id="ARBA00022691"/>
    </source>
</evidence>
<dbReference type="InterPro" id="IPR058240">
    <property type="entry name" value="rSAM_sf"/>
</dbReference>
<keyword evidence="6" id="KW-0411">Iron-sulfur</keyword>
<dbReference type="GO" id="GO:0003824">
    <property type="term" value="F:catalytic activity"/>
    <property type="evidence" value="ECO:0007669"/>
    <property type="project" value="InterPro"/>
</dbReference>
<keyword evidence="3" id="KW-0949">S-adenosyl-L-methionine</keyword>
<dbReference type="InterPro" id="IPR007197">
    <property type="entry name" value="rSAM"/>
</dbReference>
<evidence type="ECO:0000256" key="2">
    <source>
        <dbReference type="ARBA" id="ARBA00022485"/>
    </source>
</evidence>
<dbReference type="EMBL" id="SMCO01000016">
    <property type="protein sequence ID" value="TCV83278.1"/>
    <property type="molecule type" value="Genomic_DNA"/>
</dbReference>
<evidence type="ECO:0000256" key="4">
    <source>
        <dbReference type="ARBA" id="ARBA00022723"/>
    </source>
</evidence>
<evidence type="ECO:0000259" key="7">
    <source>
        <dbReference type="PROSITE" id="PS51918"/>
    </source>
</evidence>